<dbReference type="Pfam" id="PF00135">
    <property type="entry name" value="COesterase"/>
    <property type="match status" value="1"/>
</dbReference>
<evidence type="ECO:0000313" key="3">
    <source>
        <dbReference type="Proteomes" id="UP001375240"/>
    </source>
</evidence>
<feature type="domain" description="Carboxylesterase type B" evidence="1">
    <location>
        <begin position="18"/>
        <end position="481"/>
    </location>
</feature>
<dbReference type="SUPFAM" id="SSF53474">
    <property type="entry name" value="alpha/beta-Hydrolases"/>
    <property type="match status" value="1"/>
</dbReference>
<proteinExistence type="predicted"/>
<name>A0AAV9UK44_9PEZI</name>
<comment type="caution">
    <text evidence="2">The sequence shown here is derived from an EMBL/GenBank/DDBJ whole genome shotgun (WGS) entry which is preliminary data.</text>
</comment>
<sequence>MTLPAAMEFIKLDHPTLGVVEGIKKSPCIHQYLGLKYAEIPHRFSEPVPHTPKNVSAVSYGPQAPQGPDTCEGEFKLIGSRLPLGNEVNLTSEAECLTLNITVPTSQDKSYKDLPVLVLVHGGNLQLGSASWPQYNLGHIVSASDKMGKPIVGVSINYRVGVLGFLTSTEMLKVGHAGNYGYKDLVAAFGWIQRHIHGFGGNPDNITAIGESAGAAAVTTLLWQEEPLFNQLIAMGGSCCLIPPASMETHDSIFEKAMDLLGLSEEPFEKQLATILEMPVEDLVSQTFQVVPALPAVDRIFLPKAHGIFCLSDPEDISIPGKLWCKSMIIGDSKDDGVIMGLGILAANRAASIPTTFPAHFEKSFLSDPEDLALIKEHYGIESDTPSSHAFDTLLQMSSDICFLAPTHYLAAGFPGKSYVYHFNYKNPWSGLWGGKASHILDIAVALGNYNDNGLDSAGVEVSKEMQKSFIDFANGEEPWEQFQEIGTGPLKVFSNSGGKTVTSLDEAERYSLLFDLLENVGWSKWWTALTTYL</sequence>
<protein>
    <recommendedName>
        <fullName evidence="1">Carboxylesterase type B domain-containing protein</fullName>
    </recommendedName>
</protein>
<dbReference type="InterPro" id="IPR002018">
    <property type="entry name" value="CarbesteraseB"/>
</dbReference>
<evidence type="ECO:0000259" key="1">
    <source>
        <dbReference type="Pfam" id="PF00135"/>
    </source>
</evidence>
<dbReference type="Gene3D" id="3.40.50.1820">
    <property type="entry name" value="alpha/beta hydrolase"/>
    <property type="match status" value="1"/>
</dbReference>
<accession>A0AAV9UK44</accession>
<dbReference type="AlphaFoldDB" id="A0AAV9UK44"/>
<dbReference type="InterPro" id="IPR029058">
    <property type="entry name" value="AB_hydrolase_fold"/>
</dbReference>
<organism evidence="2 3">
    <name type="scientific">Orbilia brochopaga</name>
    <dbReference type="NCBI Taxonomy" id="3140254"/>
    <lineage>
        <taxon>Eukaryota</taxon>
        <taxon>Fungi</taxon>
        <taxon>Dikarya</taxon>
        <taxon>Ascomycota</taxon>
        <taxon>Pezizomycotina</taxon>
        <taxon>Orbiliomycetes</taxon>
        <taxon>Orbiliales</taxon>
        <taxon>Orbiliaceae</taxon>
        <taxon>Orbilia</taxon>
    </lineage>
</organism>
<dbReference type="PANTHER" id="PTHR43142:SF11">
    <property type="entry name" value="CARBOXYLIC ESTER HYDROLASE"/>
    <property type="match status" value="1"/>
</dbReference>
<gene>
    <name evidence="2" type="ORF">TWF696_007443</name>
</gene>
<dbReference type="PANTHER" id="PTHR43142">
    <property type="entry name" value="CARBOXYLIC ESTER HYDROLASE"/>
    <property type="match status" value="1"/>
</dbReference>
<evidence type="ECO:0000313" key="2">
    <source>
        <dbReference type="EMBL" id="KAK6343781.1"/>
    </source>
</evidence>
<dbReference type="Proteomes" id="UP001375240">
    <property type="component" value="Unassembled WGS sequence"/>
</dbReference>
<reference evidence="2 3" key="1">
    <citation type="submission" date="2019-10" db="EMBL/GenBank/DDBJ databases">
        <authorList>
            <person name="Palmer J.M."/>
        </authorList>
    </citation>
    <scope>NUCLEOTIDE SEQUENCE [LARGE SCALE GENOMIC DNA]</scope>
    <source>
        <strain evidence="2 3">TWF696</strain>
    </source>
</reference>
<dbReference type="EMBL" id="JAVHNQ010000006">
    <property type="protein sequence ID" value="KAK6343781.1"/>
    <property type="molecule type" value="Genomic_DNA"/>
</dbReference>
<keyword evidence="3" id="KW-1185">Reference proteome</keyword>